<feature type="compositionally biased region" description="Acidic residues" evidence="1">
    <location>
        <begin position="67"/>
        <end position="78"/>
    </location>
</feature>
<evidence type="ECO:0000256" key="2">
    <source>
        <dbReference type="SAM" id="Phobius"/>
    </source>
</evidence>
<comment type="caution">
    <text evidence="3">The sequence shown here is derived from an EMBL/GenBank/DDBJ whole genome shotgun (WGS) entry which is preliminary data.</text>
</comment>
<evidence type="ECO:0000256" key="1">
    <source>
        <dbReference type="SAM" id="MobiDB-lite"/>
    </source>
</evidence>
<sequence length="746" mass="81266">MSVSSDDSDLFGSSSSSDSSDDEPDTKETPAASGEGKDTSTAVAEQAAVEEGAVHKGPAEHTAQGSDDGDLFGDDEGIGDGPTESENKKTTESKDRTSSGDSDNLFGESDDDDNVQDDQAAGGEQKQKEDGAGVMSDKNGEAASEERLVNVDDDMSDASSTGLGPDRSGEDDKQSSNSDDESEEGSQSPKAKVHTVEVHANAPRDVFSDGRCHIVKLMPTVTGIDPIPFSRDTFPMLHAAALEKCPDEKSRAAMTSRAENSIRWRFKEGSDNKEIESNARLVEWADGSLTLMVGEESFKVLKRDERVYIYDKGGPNPPGFTTNGVPVLGAVNDMSCHGLCTSQLTVTPGSLESRTHKNLARWVIRPHGESLKGQKKKTSLTTTDEVLAAQAKAEQSLEDSRFALSAGSRRKDMLGRRGMSEAFLESGMGSASPSGARGIHSLKQQYKKRRRTMKDTEPDVERCDPQLVRTMLSVAELERIQRSRKVKEQWPLHLAITMLLLLPVIALIVAASEEQSICRREETVCSNACTRRWEELVNTLTEEERIDIENEKEEYHHDGYTLASLHHLRYSTRCQGECDTAFAECSEKPLILYIGVAVLGICTLCTCLLSSLAAALRHKEEVERITRHLEGGEESEDDHDLLEQDTDNNGAAVVAPEQSRARRANLSNFQLAQESLETTKGGADGGGFLIRVECPNCGHVFRTRDRYATTAQQALFCRKCEYMIAGRALHAVVTAASPSSSLVKHV</sequence>
<dbReference type="GO" id="GO:0006368">
    <property type="term" value="P:transcription elongation by RNA polymerase II"/>
    <property type="evidence" value="ECO:0007669"/>
    <property type="project" value="InterPro"/>
</dbReference>
<dbReference type="GO" id="GO:1990269">
    <property type="term" value="F:RNA polymerase II C-terminal domain phosphoserine binding"/>
    <property type="evidence" value="ECO:0007669"/>
    <property type="project" value="TreeGrafter"/>
</dbReference>
<accession>A0A7J6PJ70</accession>
<protein>
    <submittedName>
        <fullName evidence="3">Paf1 complex component</fullName>
    </submittedName>
</protein>
<dbReference type="OrthoDB" id="20844at2759"/>
<dbReference type="PANTHER" id="PTHR23146">
    <property type="entry name" value="LEO1 PROTEIN"/>
    <property type="match status" value="1"/>
</dbReference>
<evidence type="ECO:0000313" key="3">
    <source>
        <dbReference type="EMBL" id="KAF4695451.1"/>
    </source>
</evidence>
<dbReference type="Pfam" id="PF04004">
    <property type="entry name" value="Leo1"/>
    <property type="match status" value="1"/>
</dbReference>
<dbReference type="AlphaFoldDB" id="A0A7J6PJ70"/>
<organism evidence="3 4">
    <name type="scientific">Perkinsus olseni</name>
    <name type="common">Perkinsus atlanticus</name>
    <dbReference type="NCBI Taxonomy" id="32597"/>
    <lineage>
        <taxon>Eukaryota</taxon>
        <taxon>Sar</taxon>
        <taxon>Alveolata</taxon>
        <taxon>Perkinsozoa</taxon>
        <taxon>Perkinsea</taxon>
        <taxon>Perkinsida</taxon>
        <taxon>Perkinsidae</taxon>
        <taxon>Perkinsus</taxon>
    </lineage>
</organism>
<feature type="compositionally biased region" description="Basic and acidic residues" evidence="1">
    <location>
        <begin position="138"/>
        <end position="150"/>
    </location>
</feature>
<keyword evidence="2" id="KW-1133">Transmembrane helix</keyword>
<dbReference type="Proteomes" id="UP000541610">
    <property type="component" value="Unassembled WGS sequence"/>
</dbReference>
<name>A0A7J6PJ70_PEROL</name>
<feature type="compositionally biased region" description="Basic and acidic residues" evidence="1">
    <location>
        <begin position="85"/>
        <end position="98"/>
    </location>
</feature>
<proteinExistence type="predicted"/>
<feature type="region of interest" description="Disordered" evidence="1">
    <location>
        <begin position="1"/>
        <end position="196"/>
    </location>
</feature>
<feature type="compositionally biased region" description="Low complexity" evidence="1">
    <location>
        <begin position="1"/>
        <end position="18"/>
    </location>
</feature>
<dbReference type="PANTHER" id="PTHR23146:SF0">
    <property type="entry name" value="RNA POLYMERASE-ASSOCIATED PROTEIN LEO1"/>
    <property type="match status" value="1"/>
</dbReference>
<dbReference type="InterPro" id="IPR007149">
    <property type="entry name" value="Leo1"/>
</dbReference>
<gene>
    <name evidence="3" type="primary">LEO1</name>
    <name evidence="3" type="ORF">FOZ60_004527</name>
</gene>
<feature type="transmembrane region" description="Helical" evidence="2">
    <location>
        <begin position="490"/>
        <end position="511"/>
    </location>
</feature>
<evidence type="ECO:0000313" key="4">
    <source>
        <dbReference type="Proteomes" id="UP000541610"/>
    </source>
</evidence>
<dbReference type="GO" id="GO:0032968">
    <property type="term" value="P:positive regulation of transcription elongation by RNA polymerase II"/>
    <property type="evidence" value="ECO:0007669"/>
    <property type="project" value="TreeGrafter"/>
</dbReference>
<dbReference type="GO" id="GO:0016593">
    <property type="term" value="C:Cdc73/Paf1 complex"/>
    <property type="evidence" value="ECO:0007669"/>
    <property type="project" value="InterPro"/>
</dbReference>
<feature type="transmembrane region" description="Helical" evidence="2">
    <location>
        <begin position="590"/>
        <end position="616"/>
    </location>
</feature>
<feature type="compositionally biased region" description="Low complexity" evidence="1">
    <location>
        <begin position="42"/>
        <end position="51"/>
    </location>
</feature>
<reference evidence="3 4" key="1">
    <citation type="submission" date="2020-04" db="EMBL/GenBank/DDBJ databases">
        <title>Perkinsus olseni comparative genomics.</title>
        <authorList>
            <person name="Bogema D.R."/>
        </authorList>
    </citation>
    <scope>NUCLEOTIDE SEQUENCE [LARGE SCALE GENOMIC DNA]</scope>
    <source>
        <strain evidence="3">00978-12</strain>
    </source>
</reference>
<keyword evidence="2" id="KW-0812">Transmembrane</keyword>
<dbReference type="EMBL" id="JABANP010000020">
    <property type="protein sequence ID" value="KAF4695451.1"/>
    <property type="molecule type" value="Genomic_DNA"/>
</dbReference>
<keyword evidence="2" id="KW-0472">Membrane</keyword>